<keyword evidence="3" id="KW-1185">Reference proteome</keyword>
<dbReference type="InterPro" id="IPR006819">
    <property type="entry name" value="Agro_VirD5"/>
</dbReference>
<reference evidence="2 3" key="1">
    <citation type="submission" date="2020-08" db="EMBL/GenBank/DDBJ databases">
        <title>Cohnella phylogeny.</title>
        <authorList>
            <person name="Dunlap C."/>
        </authorList>
    </citation>
    <scope>NUCLEOTIDE SEQUENCE [LARGE SCALE GENOMIC DNA]</scope>
    <source>
        <strain evidence="2 3">CBP 2801</strain>
    </source>
</reference>
<feature type="region of interest" description="Disordered" evidence="1">
    <location>
        <begin position="1"/>
        <end position="35"/>
    </location>
</feature>
<feature type="compositionally biased region" description="Low complexity" evidence="1">
    <location>
        <begin position="18"/>
        <end position="30"/>
    </location>
</feature>
<dbReference type="EMBL" id="JACJVO010000040">
    <property type="protein sequence ID" value="MBB6734999.1"/>
    <property type="molecule type" value="Genomic_DNA"/>
</dbReference>
<comment type="caution">
    <text evidence="2">The sequence shown here is derived from an EMBL/GenBank/DDBJ whole genome shotgun (WGS) entry which is preliminary data.</text>
</comment>
<feature type="compositionally biased region" description="Basic and acidic residues" evidence="1">
    <location>
        <begin position="59"/>
        <end position="86"/>
    </location>
</feature>
<evidence type="ECO:0000256" key="1">
    <source>
        <dbReference type="SAM" id="MobiDB-lite"/>
    </source>
</evidence>
<dbReference type="AlphaFoldDB" id="A0A7X0STS9"/>
<evidence type="ECO:0000313" key="3">
    <source>
        <dbReference type="Proteomes" id="UP000564644"/>
    </source>
</evidence>
<dbReference type="Proteomes" id="UP000564644">
    <property type="component" value="Unassembled WGS sequence"/>
</dbReference>
<organism evidence="2 3">
    <name type="scientific">Cohnella zeiphila</name>
    <dbReference type="NCBI Taxonomy" id="2761120"/>
    <lineage>
        <taxon>Bacteria</taxon>
        <taxon>Bacillati</taxon>
        <taxon>Bacillota</taxon>
        <taxon>Bacilli</taxon>
        <taxon>Bacillales</taxon>
        <taxon>Paenibacillaceae</taxon>
        <taxon>Cohnella</taxon>
    </lineage>
</organism>
<gene>
    <name evidence="2" type="ORF">H7C18_29210</name>
</gene>
<name>A0A7X0STS9_9BACL</name>
<feature type="region of interest" description="Disordered" evidence="1">
    <location>
        <begin position="47"/>
        <end position="86"/>
    </location>
</feature>
<dbReference type="RefSeq" id="WP_185132657.1">
    <property type="nucleotide sequence ID" value="NZ_JACJVO010000040.1"/>
</dbReference>
<evidence type="ECO:0000313" key="2">
    <source>
        <dbReference type="EMBL" id="MBB6734999.1"/>
    </source>
</evidence>
<proteinExistence type="predicted"/>
<sequence length="298" mass="32189">MFANRKAKMGSGAQPNTGAASGRSGSAPGGWQALQRTVGNQAVLQMIGGDGRPARRKNLKDTSSTREERLAKTVEAAKKKRKNEKDDALAVRRGKYTLGMHGYKKSEQKRLSNAYGISVTGSTHESEHTIGFEPLNQTSGNKRGENATARSLENRAPAYQEVKELHRDHIGTGTHGSRDASGFNSEEYRNSQRSLLEAGDVSSAVQLNQLGYAFDPNKSALTATEEGKAATDSYDTMVANMNSVAYAQDDDEVSVGVDAKQKAEMYLARRAAITGKFPTIEEENAARIKFGLDPIADS</sequence>
<accession>A0A7X0STS9</accession>
<dbReference type="Pfam" id="PF04730">
    <property type="entry name" value="Agro_virD5"/>
    <property type="match status" value="1"/>
</dbReference>
<protein>
    <submittedName>
        <fullName evidence="2">Uncharacterized protein</fullName>
    </submittedName>
</protein>